<dbReference type="Proteomes" id="UP000439113">
    <property type="component" value="Unassembled WGS sequence"/>
</dbReference>
<accession>A0A6N8DHB6</accession>
<protein>
    <submittedName>
        <fullName evidence="1">Uncharacterized protein</fullName>
    </submittedName>
</protein>
<gene>
    <name evidence="1" type="ORF">GJ654_00620</name>
</gene>
<dbReference type="EMBL" id="WNKS01000001">
    <property type="protein sequence ID" value="MTV29488.1"/>
    <property type="molecule type" value="Genomic_DNA"/>
</dbReference>
<organism evidence="1 2">
    <name type="scientific">Rhodoblastus acidophilus</name>
    <name type="common">Rhodopseudomonas acidophila</name>
    <dbReference type="NCBI Taxonomy" id="1074"/>
    <lineage>
        <taxon>Bacteria</taxon>
        <taxon>Pseudomonadati</taxon>
        <taxon>Pseudomonadota</taxon>
        <taxon>Alphaproteobacteria</taxon>
        <taxon>Hyphomicrobiales</taxon>
        <taxon>Rhodoblastaceae</taxon>
        <taxon>Rhodoblastus</taxon>
    </lineage>
</organism>
<name>A0A6N8DHB6_RHOAC</name>
<evidence type="ECO:0000313" key="2">
    <source>
        <dbReference type="Proteomes" id="UP000439113"/>
    </source>
</evidence>
<reference evidence="1 2" key="1">
    <citation type="submission" date="2019-11" db="EMBL/GenBank/DDBJ databases">
        <title>Whole-genome sequence of a Rhodoblastus acidophilus DSM 142.</title>
        <authorList>
            <person name="Kyndt J.A."/>
            <person name="Meyer T.E."/>
        </authorList>
    </citation>
    <scope>NUCLEOTIDE SEQUENCE [LARGE SCALE GENOMIC DNA]</scope>
    <source>
        <strain evidence="1 2">DSM 142</strain>
    </source>
</reference>
<proteinExistence type="predicted"/>
<sequence>MPSIAVANFSEQGQDMVIVIMDKAFAQANPNLQEATIGQLQARSNACGLKGTVALVWDVGGRMDYLVPQPWHDFFHSITLEDVRARLNAEIRW</sequence>
<evidence type="ECO:0000313" key="1">
    <source>
        <dbReference type="EMBL" id="MTV29488.1"/>
    </source>
</evidence>
<dbReference type="OrthoDB" id="8451221at2"/>
<dbReference type="AlphaFoldDB" id="A0A6N8DHB6"/>
<dbReference type="RefSeq" id="WP_155444158.1">
    <property type="nucleotide sequence ID" value="NZ_JAOQNR010000001.1"/>
</dbReference>
<comment type="caution">
    <text evidence="1">The sequence shown here is derived from an EMBL/GenBank/DDBJ whole genome shotgun (WGS) entry which is preliminary data.</text>
</comment>